<dbReference type="InterPro" id="IPR003660">
    <property type="entry name" value="HAMP_dom"/>
</dbReference>
<proteinExistence type="predicted"/>
<keyword evidence="4" id="KW-0418">Kinase</keyword>
<gene>
    <name evidence="8" type="ORF">CLOHYLEM_05057</name>
</gene>
<dbReference type="AlphaFoldDB" id="C0BZ18"/>
<dbReference type="GO" id="GO:0000155">
    <property type="term" value="F:phosphorelay sensor kinase activity"/>
    <property type="evidence" value="ECO:0007669"/>
    <property type="project" value="InterPro"/>
</dbReference>
<dbReference type="SMART" id="SM00304">
    <property type="entry name" value="HAMP"/>
    <property type="match status" value="1"/>
</dbReference>
<keyword evidence="6" id="KW-1133">Transmembrane helix</keyword>
<dbReference type="PROSITE" id="PS50885">
    <property type="entry name" value="HAMP"/>
    <property type="match status" value="1"/>
</dbReference>
<evidence type="ECO:0000256" key="5">
    <source>
        <dbReference type="SAM" id="Coils"/>
    </source>
</evidence>
<evidence type="ECO:0000256" key="1">
    <source>
        <dbReference type="ARBA" id="ARBA00004370"/>
    </source>
</evidence>
<keyword evidence="2" id="KW-0597">Phosphoprotein</keyword>
<protein>
    <submittedName>
        <fullName evidence="8">HAMP domain protein</fullName>
    </submittedName>
</protein>
<dbReference type="Pfam" id="PF00672">
    <property type="entry name" value="HAMP"/>
    <property type="match status" value="1"/>
</dbReference>
<dbReference type="SUPFAM" id="SSF158472">
    <property type="entry name" value="HAMP domain-like"/>
    <property type="match status" value="1"/>
</dbReference>
<dbReference type="OrthoDB" id="9809348at2"/>
<dbReference type="CDD" id="cd06225">
    <property type="entry name" value="HAMP"/>
    <property type="match status" value="1"/>
</dbReference>
<organism evidence="8 9">
    <name type="scientific">[Clostridium] hylemonae DSM 15053</name>
    <dbReference type="NCBI Taxonomy" id="553973"/>
    <lineage>
        <taxon>Bacteria</taxon>
        <taxon>Bacillati</taxon>
        <taxon>Bacillota</taxon>
        <taxon>Clostridia</taxon>
        <taxon>Lachnospirales</taxon>
        <taxon>Lachnospiraceae</taxon>
    </lineage>
</organism>
<reference evidence="8" key="1">
    <citation type="submission" date="2009-02" db="EMBL/GenBank/DDBJ databases">
        <authorList>
            <person name="Fulton L."/>
            <person name="Clifton S."/>
            <person name="Fulton B."/>
            <person name="Xu J."/>
            <person name="Minx P."/>
            <person name="Pepin K.H."/>
            <person name="Johnson M."/>
            <person name="Bhonagiri V."/>
            <person name="Nash W.E."/>
            <person name="Mardis E.R."/>
            <person name="Wilson R.K."/>
        </authorList>
    </citation>
    <scope>NUCLEOTIDE SEQUENCE [LARGE SCALE GENOMIC DNA]</scope>
    <source>
        <strain evidence="8">DSM 15053</strain>
    </source>
</reference>
<feature type="transmembrane region" description="Helical" evidence="6">
    <location>
        <begin position="287"/>
        <end position="309"/>
    </location>
</feature>
<feature type="coiled-coil region" evidence="5">
    <location>
        <begin position="351"/>
        <end position="378"/>
    </location>
</feature>
<accession>C0BZ18</accession>
<evidence type="ECO:0000256" key="2">
    <source>
        <dbReference type="ARBA" id="ARBA00022553"/>
    </source>
</evidence>
<feature type="domain" description="HAMP" evidence="7">
    <location>
        <begin position="311"/>
        <end position="363"/>
    </location>
</feature>
<dbReference type="HOGENOM" id="CLU_020473_6_1_9"/>
<evidence type="ECO:0000313" key="8">
    <source>
        <dbReference type="EMBL" id="EEG75096.1"/>
    </source>
</evidence>
<dbReference type="EMBL" id="ABYI02000018">
    <property type="protein sequence ID" value="EEG75096.1"/>
    <property type="molecule type" value="Genomic_DNA"/>
</dbReference>
<keyword evidence="3" id="KW-0808">Transferase</keyword>
<dbReference type="GO" id="GO:0016020">
    <property type="term" value="C:membrane"/>
    <property type="evidence" value="ECO:0007669"/>
    <property type="project" value="UniProtKB-SubCell"/>
</dbReference>
<reference evidence="8" key="2">
    <citation type="submission" date="2013-06" db="EMBL/GenBank/DDBJ databases">
        <title>Draft genome sequence of Clostridium hylemonae (DSM 15053).</title>
        <authorList>
            <person name="Sudarsanam P."/>
            <person name="Ley R."/>
            <person name="Guruge J."/>
            <person name="Turnbaugh P.J."/>
            <person name="Mahowald M."/>
            <person name="Liep D."/>
            <person name="Gordon J."/>
        </authorList>
    </citation>
    <scope>NUCLEOTIDE SEQUENCE</scope>
    <source>
        <strain evidence="8">DSM 15053</strain>
    </source>
</reference>
<dbReference type="eggNOG" id="COG2972">
    <property type="taxonomic scope" value="Bacteria"/>
</dbReference>
<dbReference type="InterPro" id="IPR003594">
    <property type="entry name" value="HATPase_dom"/>
</dbReference>
<keyword evidence="9" id="KW-1185">Reference proteome</keyword>
<dbReference type="InterPro" id="IPR010559">
    <property type="entry name" value="Sig_transdc_His_kin_internal"/>
</dbReference>
<dbReference type="Gene3D" id="3.30.565.10">
    <property type="entry name" value="Histidine kinase-like ATPase, C-terminal domain"/>
    <property type="match status" value="1"/>
</dbReference>
<evidence type="ECO:0000256" key="4">
    <source>
        <dbReference type="ARBA" id="ARBA00022777"/>
    </source>
</evidence>
<dbReference type="Proteomes" id="UP000004893">
    <property type="component" value="Unassembled WGS sequence"/>
</dbReference>
<dbReference type="Pfam" id="PF06580">
    <property type="entry name" value="His_kinase"/>
    <property type="match status" value="1"/>
</dbReference>
<dbReference type="InterPro" id="IPR036890">
    <property type="entry name" value="HATPase_C_sf"/>
</dbReference>
<comment type="caution">
    <text evidence="8">The sequence shown here is derived from an EMBL/GenBank/DDBJ whole genome shotgun (WGS) entry which is preliminary data.</text>
</comment>
<dbReference type="SUPFAM" id="SSF55874">
    <property type="entry name" value="ATPase domain of HSP90 chaperone/DNA topoisomerase II/histidine kinase"/>
    <property type="match status" value="1"/>
</dbReference>
<evidence type="ECO:0000256" key="3">
    <source>
        <dbReference type="ARBA" id="ARBA00022679"/>
    </source>
</evidence>
<dbReference type="RefSeq" id="WP_006442393.1">
    <property type="nucleotide sequence ID" value="NZ_CP036524.1"/>
</dbReference>
<keyword evidence="5" id="KW-0175">Coiled coil</keyword>
<dbReference type="Gene3D" id="6.10.340.10">
    <property type="match status" value="1"/>
</dbReference>
<dbReference type="InterPro" id="IPR050640">
    <property type="entry name" value="Bact_2-comp_sensor_kinase"/>
</dbReference>
<sequence>MRKRKTSGIQKKYLMHTLALLILALLLSSIGVWVYVRKNMTSVIVDKYEFMNEKMGISLDNLYKKTDDVTAECITDDSVQKSLRTKGLENVEKSALSKYFAYIDLEHVAEYCYVDNKENVYTKSYSNISYEDFKESGFKDRLSGDYARTEWFFTGDTLFGTGEEALFIGRHVRSMDYAHAPGMLFFKMNEQFLQGLVEDEESMEEAAVGIVDSGGTFCMQNYPEGFSMTKADREEIVSLAGSGKSGIVSGGLRLQGGVLQAYRQKESGLTIFTIVPNSVLSRGLSQILLVLIGIYALVMLIAVGVSLYVSRIFTRPIQKISEEMENFDGKDFSHKVDIHTDTELDKIGHSYNEMLVNIEQLLNEIKKQEKELRTSELHVLINQINPHFLYNTLDTIYMLARMNGEEVTMKMIHALSSYLRLSLSKGNDIVTVADELENVKSYMEIQQIRNADLFNYEIDCQVEADKRWILKLILQPLVENAIKHGFNDMFDGGFIRIEVKELQGRLSLTVFNNGTPMSREMVDKINALLKVPIVELKKSFPDKEHGYGIINIMTRLRLKYGEDVGFGYEVQEDGTKCCILLPGDGKQSDEI</sequence>
<dbReference type="PANTHER" id="PTHR34220:SF7">
    <property type="entry name" value="SENSOR HISTIDINE KINASE YPDA"/>
    <property type="match status" value="1"/>
</dbReference>
<name>C0BZ18_9FIRM</name>
<keyword evidence="6" id="KW-0812">Transmembrane</keyword>
<evidence type="ECO:0000256" key="6">
    <source>
        <dbReference type="SAM" id="Phobius"/>
    </source>
</evidence>
<comment type="subcellular location">
    <subcellularLocation>
        <location evidence="1">Membrane</location>
    </subcellularLocation>
</comment>
<evidence type="ECO:0000313" key="9">
    <source>
        <dbReference type="Proteomes" id="UP000004893"/>
    </source>
</evidence>
<dbReference type="STRING" id="553973.CLOHYLEM_05057"/>
<keyword evidence="6" id="KW-0472">Membrane</keyword>
<evidence type="ECO:0000259" key="7">
    <source>
        <dbReference type="PROSITE" id="PS50885"/>
    </source>
</evidence>
<dbReference type="PANTHER" id="PTHR34220">
    <property type="entry name" value="SENSOR HISTIDINE KINASE YPDA"/>
    <property type="match status" value="1"/>
</dbReference>
<dbReference type="Pfam" id="PF02518">
    <property type="entry name" value="HATPase_c"/>
    <property type="match status" value="1"/>
</dbReference>